<dbReference type="Gene3D" id="2.60.40.1120">
    <property type="entry name" value="Carboxypeptidase-like, regulatory domain"/>
    <property type="match status" value="1"/>
</dbReference>
<organism evidence="2 3">
    <name type="scientific">Mucilaginibacter antarcticus</name>
    <dbReference type="NCBI Taxonomy" id="1855725"/>
    <lineage>
        <taxon>Bacteria</taxon>
        <taxon>Pseudomonadati</taxon>
        <taxon>Bacteroidota</taxon>
        <taxon>Sphingobacteriia</taxon>
        <taxon>Sphingobacteriales</taxon>
        <taxon>Sphingobacteriaceae</taxon>
        <taxon>Mucilaginibacter</taxon>
    </lineage>
</organism>
<dbReference type="InterPro" id="IPR008969">
    <property type="entry name" value="CarboxyPept-like_regulatory"/>
</dbReference>
<name>A0ABW5XRL5_9SPHI</name>
<accession>A0ABW5XRL5</accession>
<evidence type="ECO:0000313" key="3">
    <source>
        <dbReference type="Proteomes" id="UP001597601"/>
    </source>
</evidence>
<evidence type="ECO:0000256" key="1">
    <source>
        <dbReference type="SAM" id="SignalP"/>
    </source>
</evidence>
<reference evidence="3" key="1">
    <citation type="journal article" date="2019" name="Int. J. Syst. Evol. Microbiol.">
        <title>The Global Catalogue of Microorganisms (GCM) 10K type strain sequencing project: providing services to taxonomists for standard genome sequencing and annotation.</title>
        <authorList>
            <consortium name="The Broad Institute Genomics Platform"/>
            <consortium name="The Broad Institute Genome Sequencing Center for Infectious Disease"/>
            <person name="Wu L."/>
            <person name="Ma J."/>
        </authorList>
    </citation>
    <scope>NUCLEOTIDE SEQUENCE [LARGE SCALE GENOMIC DNA]</scope>
    <source>
        <strain evidence="3">KCTC 52232</strain>
    </source>
</reference>
<gene>
    <name evidence="2" type="ORF">ACFSYC_13450</name>
</gene>
<dbReference type="Proteomes" id="UP001597601">
    <property type="component" value="Unassembled WGS sequence"/>
</dbReference>
<dbReference type="RefSeq" id="WP_377128504.1">
    <property type="nucleotide sequence ID" value="NZ_JBHUON010000016.1"/>
</dbReference>
<proteinExistence type="predicted"/>
<feature type="chain" id="PRO_5045969546" evidence="1">
    <location>
        <begin position="23"/>
        <end position="413"/>
    </location>
</feature>
<dbReference type="Pfam" id="PF13715">
    <property type="entry name" value="CarbopepD_reg_2"/>
    <property type="match status" value="1"/>
</dbReference>
<dbReference type="SUPFAM" id="SSF49464">
    <property type="entry name" value="Carboxypeptidase regulatory domain-like"/>
    <property type="match status" value="1"/>
</dbReference>
<dbReference type="EMBL" id="JBHUON010000016">
    <property type="protein sequence ID" value="MFD2865699.1"/>
    <property type="molecule type" value="Genomic_DNA"/>
</dbReference>
<feature type="signal peptide" evidence="1">
    <location>
        <begin position="1"/>
        <end position="22"/>
    </location>
</feature>
<comment type="caution">
    <text evidence="2">The sequence shown here is derived from an EMBL/GenBank/DDBJ whole genome shotgun (WGS) entry which is preliminary data.</text>
</comment>
<sequence>MKKISLLALSLLMLLWLTPALAQMTVNGKVIDADDKKPVEQVSVSINLKGVGTATNTAGLFTLIIPAGNSKDSLKISSIGYQTQSIAIANLKKGEQLNITLKINTTQLSEVTIAYYDADKIIQKAIASIPNNFINYRHVLRGFYRLYTYNTQDPLQLSEAVFDVYNFGYGDPHADLFRLEKARSEKNARDFNAVEVSQKPNSIFELDIINHLHASGFLTTYGLTRHTFKVNGIVDMQGYRAYEIAFREIDGAVEGTYRGKLYVDVKTNAFIHFDFGLSPANLREPINRTFIQRSLIKPGNLDVNLKSDRTKISYQQVGNKWVLSSIEGNSSFVLQDTAKHIDYPTARVKFNYQITQVDTTEQDSFSAKIGRNDNINAYKSNGNSSFWKDYNIILSDYNVDDTFKKLKEYKKAK</sequence>
<keyword evidence="3" id="KW-1185">Reference proteome</keyword>
<protein>
    <submittedName>
        <fullName evidence="2">Carboxypeptidase-like regulatory domain-containing protein</fullName>
    </submittedName>
</protein>
<evidence type="ECO:0000313" key="2">
    <source>
        <dbReference type="EMBL" id="MFD2865699.1"/>
    </source>
</evidence>
<keyword evidence="1" id="KW-0732">Signal</keyword>